<name>A0A0K0EYU3_STRVS</name>
<evidence type="ECO:0000256" key="1">
    <source>
        <dbReference type="SAM" id="MobiDB-lite"/>
    </source>
</evidence>
<dbReference type="AlphaFoldDB" id="A0A0K0EYU3"/>
<feature type="compositionally biased region" description="Basic and acidic residues" evidence="1">
    <location>
        <begin position="77"/>
        <end position="88"/>
    </location>
</feature>
<proteinExistence type="predicted"/>
<feature type="compositionally biased region" description="Basic and acidic residues" evidence="1">
    <location>
        <begin position="20"/>
        <end position="51"/>
    </location>
</feature>
<feature type="compositionally biased region" description="Polar residues" evidence="1">
    <location>
        <begin position="89"/>
        <end position="112"/>
    </location>
</feature>
<reference evidence="3" key="2">
    <citation type="submission" date="2015-08" db="UniProtKB">
        <authorList>
            <consortium name="WormBaseParasite"/>
        </authorList>
    </citation>
    <scope>IDENTIFICATION</scope>
</reference>
<feature type="compositionally biased region" description="Basic and acidic residues" evidence="1">
    <location>
        <begin position="61"/>
        <end position="70"/>
    </location>
</feature>
<sequence length="219" mass="24999">MANNNLDMNHRKHRSGRIVLKYDKNEETSDIDMEPHDNTRKRNYPEDEKVKDKKVKSKKNKTTDSVKLNEGETNVNVRDEDQDREGNDKQCTFTRSSNVSLESLQQEDTASPFTEEGFFSSPPSPTASNQQPPDPRTLPPSQTLQIDAEGLRVTPDFDITTTDAEILQNISSGMRNAPSRKKRTPKKNKLLNYLSRPFKFTSFMSSFKRDSGFDDSSKC</sequence>
<organism evidence="2 3">
    <name type="scientific">Strongyloides venezuelensis</name>
    <name type="common">Threadworm</name>
    <dbReference type="NCBI Taxonomy" id="75913"/>
    <lineage>
        <taxon>Eukaryota</taxon>
        <taxon>Metazoa</taxon>
        <taxon>Ecdysozoa</taxon>
        <taxon>Nematoda</taxon>
        <taxon>Chromadorea</taxon>
        <taxon>Rhabditida</taxon>
        <taxon>Tylenchina</taxon>
        <taxon>Panagrolaimomorpha</taxon>
        <taxon>Strongyloidoidea</taxon>
        <taxon>Strongyloididae</taxon>
        <taxon>Strongyloides</taxon>
    </lineage>
</organism>
<evidence type="ECO:0000313" key="3">
    <source>
        <dbReference type="WBParaSite" id="SVE_0170200.1"/>
    </source>
</evidence>
<feature type="region of interest" description="Disordered" evidence="1">
    <location>
        <begin position="1"/>
        <end position="155"/>
    </location>
</feature>
<dbReference type="WBParaSite" id="SVE_0170200.1">
    <property type="protein sequence ID" value="SVE_0170200.1"/>
    <property type="gene ID" value="SVE_0170200"/>
</dbReference>
<accession>A0A0K0EYU3</accession>
<reference evidence="2" key="1">
    <citation type="submission" date="2014-07" db="EMBL/GenBank/DDBJ databases">
        <authorList>
            <person name="Martin A.A"/>
            <person name="De Silva N."/>
        </authorList>
    </citation>
    <scope>NUCLEOTIDE SEQUENCE</scope>
</reference>
<evidence type="ECO:0000313" key="2">
    <source>
        <dbReference type="Proteomes" id="UP000035680"/>
    </source>
</evidence>
<keyword evidence="2" id="KW-1185">Reference proteome</keyword>
<protein>
    <submittedName>
        <fullName evidence="3">Uncharacterized protein</fullName>
    </submittedName>
</protein>
<dbReference type="Proteomes" id="UP000035680">
    <property type="component" value="Unassembled WGS sequence"/>
</dbReference>